<evidence type="ECO:0000313" key="3">
    <source>
        <dbReference type="Proteomes" id="UP001446205"/>
    </source>
</evidence>
<feature type="domain" description="RES" evidence="1">
    <location>
        <begin position="84"/>
        <end position="207"/>
    </location>
</feature>
<sequence>MSASLEDLLPGRAGPIQTYRLVASAHPAISLFGDLEDLSPEDWDLAYALEAMTNPRLRDERGELVLIPQAERVYGPGSSLIMAAFAYRNPRGSRFSDGSFGVYYCAELEETAIREVAYHMGKFFGATQEAPQTFVARNIGAELEGSAYDVFALNEPWLRDDDYSACQAFARQARVQVDCLRYQSVRHPGQVAYAVFRPKALRNARHIRYVELYWDGNRFTHAANISLEL</sequence>
<reference evidence="2 3" key="1">
    <citation type="submission" date="2024-04" db="EMBL/GenBank/DDBJ databases">
        <authorList>
            <person name="Abashina T."/>
            <person name="Shaikin A."/>
        </authorList>
    </citation>
    <scope>NUCLEOTIDE SEQUENCE [LARGE SCALE GENOMIC DNA]</scope>
    <source>
        <strain evidence="2 3">AAFK</strain>
    </source>
</reference>
<proteinExistence type="predicted"/>
<comment type="caution">
    <text evidence="2">The sequence shown here is derived from an EMBL/GenBank/DDBJ whole genome shotgun (WGS) entry which is preliminary data.</text>
</comment>
<dbReference type="Proteomes" id="UP001446205">
    <property type="component" value="Unassembled WGS sequence"/>
</dbReference>
<keyword evidence="3" id="KW-1185">Reference proteome</keyword>
<accession>A0ABU9D467</accession>
<dbReference type="RefSeq" id="WP_341369425.1">
    <property type="nucleotide sequence ID" value="NZ_JBBPCO010000001.1"/>
</dbReference>
<name>A0ABU9D467_9PROT</name>
<evidence type="ECO:0000259" key="1">
    <source>
        <dbReference type="SMART" id="SM00953"/>
    </source>
</evidence>
<gene>
    <name evidence="2" type="ORF">WOB96_01145</name>
</gene>
<evidence type="ECO:0000313" key="2">
    <source>
        <dbReference type="EMBL" id="MEK8088359.1"/>
    </source>
</evidence>
<organism evidence="2 3">
    <name type="scientific">Thermithiobacillus plumbiphilus</name>
    <dbReference type="NCBI Taxonomy" id="1729899"/>
    <lineage>
        <taxon>Bacteria</taxon>
        <taxon>Pseudomonadati</taxon>
        <taxon>Pseudomonadota</taxon>
        <taxon>Acidithiobacillia</taxon>
        <taxon>Acidithiobacillales</taxon>
        <taxon>Thermithiobacillaceae</taxon>
        <taxon>Thermithiobacillus</taxon>
    </lineage>
</organism>
<protein>
    <submittedName>
        <fullName evidence="2">RES family NAD+ phosphorylase</fullName>
    </submittedName>
</protein>
<dbReference type="EMBL" id="JBBPCO010000001">
    <property type="protein sequence ID" value="MEK8088359.1"/>
    <property type="molecule type" value="Genomic_DNA"/>
</dbReference>
<dbReference type="Pfam" id="PF08808">
    <property type="entry name" value="RES"/>
    <property type="match status" value="1"/>
</dbReference>
<dbReference type="InterPro" id="IPR014914">
    <property type="entry name" value="RES_dom"/>
</dbReference>
<dbReference type="SMART" id="SM00953">
    <property type="entry name" value="RES"/>
    <property type="match status" value="1"/>
</dbReference>